<proteinExistence type="predicted"/>
<evidence type="ECO:0000313" key="3">
    <source>
        <dbReference type="Proteomes" id="UP001642484"/>
    </source>
</evidence>
<comment type="caution">
    <text evidence="2">The sequence shown here is derived from an EMBL/GenBank/DDBJ whole genome shotgun (WGS) entry which is preliminary data.</text>
</comment>
<keyword evidence="3" id="KW-1185">Reference proteome</keyword>
<feature type="compositionally biased region" description="Basic residues" evidence="1">
    <location>
        <begin position="183"/>
        <end position="201"/>
    </location>
</feature>
<feature type="compositionally biased region" description="Basic and acidic residues" evidence="1">
    <location>
        <begin position="172"/>
        <end position="182"/>
    </location>
</feature>
<protein>
    <submittedName>
        <fullName evidence="2">Uncharacterized protein</fullName>
    </submittedName>
</protein>
<dbReference type="Proteomes" id="UP001642484">
    <property type="component" value="Unassembled WGS sequence"/>
</dbReference>
<evidence type="ECO:0000313" key="2">
    <source>
        <dbReference type="EMBL" id="CAK9028706.1"/>
    </source>
</evidence>
<evidence type="ECO:0000256" key="1">
    <source>
        <dbReference type="SAM" id="MobiDB-lite"/>
    </source>
</evidence>
<reference evidence="2 3" key="1">
    <citation type="submission" date="2024-02" db="EMBL/GenBank/DDBJ databases">
        <authorList>
            <person name="Chen Y."/>
            <person name="Shah S."/>
            <person name="Dougan E. K."/>
            <person name="Thang M."/>
            <person name="Chan C."/>
        </authorList>
    </citation>
    <scope>NUCLEOTIDE SEQUENCE [LARGE SCALE GENOMIC DNA]</scope>
</reference>
<sequence length="230" mass="25420">MTLPLGPHSIYSAPPTEEMLSKLVYVKWCVLLTYLCAIGRFVADEPFGALNDLFGACFGTFLLKEDPALAHCFRCLQETALGAMSDGGLSCLLPYLLLATLNCAFGLLRVYTFATKYGTLLPCSERPVCYLPAWVLLSSLSQFVASCLCWKVYKLLQLQTLEYLRVEPARGHSTEDARPDGHHGHHGHHGHRHARNGRRSSRRESREGAHLIQPFQGTPHQLGDAPASTA</sequence>
<dbReference type="EMBL" id="CAXAMN010009446">
    <property type="protein sequence ID" value="CAK9028706.1"/>
    <property type="molecule type" value="Genomic_DNA"/>
</dbReference>
<feature type="region of interest" description="Disordered" evidence="1">
    <location>
        <begin position="172"/>
        <end position="230"/>
    </location>
</feature>
<organism evidence="2 3">
    <name type="scientific">Durusdinium trenchii</name>
    <dbReference type="NCBI Taxonomy" id="1381693"/>
    <lineage>
        <taxon>Eukaryota</taxon>
        <taxon>Sar</taxon>
        <taxon>Alveolata</taxon>
        <taxon>Dinophyceae</taxon>
        <taxon>Suessiales</taxon>
        <taxon>Symbiodiniaceae</taxon>
        <taxon>Durusdinium</taxon>
    </lineage>
</organism>
<name>A0ABP0KPB5_9DINO</name>
<gene>
    <name evidence="2" type="ORF">CCMP2556_LOCUS17201</name>
</gene>
<accession>A0ABP0KPB5</accession>